<proteinExistence type="predicted"/>
<evidence type="ECO:0000313" key="2">
    <source>
        <dbReference type="EMBL" id="KAF5928822.1"/>
    </source>
</evidence>
<feature type="non-terminal residue" evidence="2">
    <location>
        <position position="333"/>
    </location>
</feature>
<feature type="region of interest" description="Disordered" evidence="1">
    <location>
        <begin position="89"/>
        <end position="126"/>
    </location>
</feature>
<feature type="region of interest" description="Disordered" evidence="1">
    <location>
        <begin position="1"/>
        <end position="66"/>
    </location>
</feature>
<evidence type="ECO:0000256" key="1">
    <source>
        <dbReference type="SAM" id="MobiDB-lite"/>
    </source>
</evidence>
<organism evidence="2 3">
    <name type="scientific">Diceros bicornis minor</name>
    <name type="common">South-central black rhinoceros</name>
    <dbReference type="NCBI Taxonomy" id="77932"/>
    <lineage>
        <taxon>Eukaryota</taxon>
        <taxon>Metazoa</taxon>
        <taxon>Chordata</taxon>
        <taxon>Craniata</taxon>
        <taxon>Vertebrata</taxon>
        <taxon>Euteleostomi</taxon>
        <taxon>Mammalia</taxon>
        <taxon>Eutheria</taxon>
        <taxon>Laurasiatheria</taxon>
        <taxon>Perissodactyla</taxon>
        <taxon>Rhinocerotidae</taxon>
        <taxon>Diceros</taxon>
    </lineage>
</organism>
<gene>
    <name evidence="2" type="ORF">HPG69_012393</name>
</gene>
<comment type="caution">
    <text evidence="2">The sequence shown here is derived from an EMBL/GenBank/DDBJ whole genome shotgun (WGS) entry which is preliminary data.</text>
</comment>
<reference evidence="2 3" key="1">
    <citation type="journal article" date="2020" name="Mol. Biol. Evol.">
        <title>Interspecific Gene Flow and the Evolution of Specialization in Black and White Rhinoceros.</title>
        <authorList>
            <person name="Moodley Y."/>
            <person name="Westbury M.V."/>
            <person name="Russo I.M."/>
            <person name="Gopalakrishnan S."/>
            <person name="Rakotoarivelo A."/>
            <person name="Olsen R.A."/>
            <person name="Prost S."/>
            <person name="Tunstall T."/>
            <person name="Ryder O.A."/>
            <person name="Dalen L."/>
            <person name="Bruford M.W."/>
        </authorList>
    </citation>
    <scope>NUCLEOTIDE SEQUENCE [LARGE SCALE GENOMIC DNA]</scope>
    <source>
        <strain evidence="2">SBR-YM</strain>
        <tissue evidence="2">Skin</tissue>
    </source>
</reference>
<accession>A0A7J7FL74</accession>
<name>A0A7J7FL74_DICBM</name>
<feature type="compositionally biased region" description="Polar residues" evidence="1">
    <location>
        <begin position="34"/>
        <end position="49"/>
    </location>
</feature>
<dbReference type="EMBL" id="JACDTQ010000172">
    <property type="protein sequence ID" value="KAF5928822.1"/>
    <property type="molecule type" value="Genomic_DNA"/>
</dbReference>
<evidence type="ECO:0000313" key="3">
    <source>
        <dbReference type="Proteomes" id="UP000551758"/>
    </source>
</evidence>
<dbReference type="Proteomes" id="UP000551758">
    <property type="component" value="Unassembled WGS sequence"/>
</dbReference>
<feature type="region of interest" description="Disordered" evidence="1">
    <location>
        <begin position="146"/>
        <end position="187"/>
    </location>
</feature>
<dbReference type="AlphaFoldDB" id="A0A7J7FL74"/>
<keyword evidence="3" id="KW-1185">Reference proteome</keyword>
<sequence length="333" mass="35639">RGRGRARRRGAAAPSPFSLRRLPRQTREDENVRGKSSQGGISTIRSASTPPRAVKSSVRPGERKAARRCLDPRETLLFFSRRISGIQPLRSAERPGGGGCFSQLQPPAGARGGEERGASPLPLPTAPARDLWQRAAGRPWTLRARARGTGGKRGWSGRRTAEPGEGRQCGRHVKPSQPTRAGEPGLQPHTALPCFRARCWAPIAPGCPPRAAGSIVKRPLFRGRGNARGWGVMRLPARGQPSPDPAQPHVLEPRCWRIWKLGVQWPVSVHPGGGVLLAGLSRSPLPATGNCHVSRLAPTHPHLPRRPHCGLAAPSSIPEGFPGTAAEGLCGCE</sequence>
<feature type="compositionally biased region" description="Basic residues" evidence="1">
    <location>
        <begin position="1"/>
        <end position="10"/>
    </location>
</feature>
<protein>
    <submittedName>
        <fullName evidence="2">Uncharacterized protein</fullName>
    </submittedName>
</protein>